<gene>
    <name evidence="1" type="ORF">B296_00001477</name>
</gene>
<proteinExistence type="predicted"/>
<evidence type="ECO:0000313" key="2">
    <source>
        <dbReference type="Proteomes" id="UP000287651"/>
    </source>
</evidence>
<protein>
    <submittedName>
        <fullName evidence="1">Uncharacterized protein</fullName>
    </submittedName>
</protein>
<accession>A0A427AY27</accession>
<reference evidence="1 2" key="1">
    <citation type="journal article" date="2014" name="Agronomy (Basel)">
        <title>A Draft Genome Sequence for Ensete ventricosum, the Drought-Tolerant Tree Against Hunger.</title>
        <authorList>
            <person name="Harrison J."/>
            <person name="Moore K.A."/>
            <person name="Paszkiewicz K."/>
            <person name="Jones T."/>
            <person name="Grant M."/>
            <person name="Ambacheew D."/>
            <person name="Muzemil S."/>
            <person name="Studholme D.J."/>
        </authorList>
    </citation>
    <scope>NUCLEOTIDE SEQUENCE [LARGE SCALE GENOMIC DNA]</scope>
</reference>
<dbReference type="AlphaFoldDB" id="A0A427AY27"/>
<sequence length="171" mass="18436">MDQNLRDLLFQSHASISQVPVPSLLTYTSTITSLTCDGSFNPALDYAGFGFIIERDLGTHLAEGASTCNAASPLQGDCYAVEFTPSRIATRDWAKAAADGDARRRYGVAGAGARSSASGRGEDAMSGGDVVRKLRERSRASARVAELVQHYKPCLFPKLDFDVGQHYFDPI</sequence>
<dbReference type="EMBL" id="AMZH03000981">
    <property type="protein sequence ID" value="RRT81141.1"/>
    <property type="molecule type" value="Genomic_DNA"/>
</dbReference>
<organism evidence="1 2">
    <name type="scientific">Ensete ventricosum</name>
    <name type="common">Abyssinian banana</name>
    <name type="synonym">Musa ensete</name>
    <dbReference type="NCBI Taxonomy" id="4639"/>
    <lineage>
        <taxon>Eukaryota</taxon>
        <taxon>Viridiplantae</taxon>
        <taxon>Streptophyta</taxon>
        <taxon>Embryophyta</taxon>
        <taxon>Tracheophyta</taxon>
        <taxon>Spermatophyta</taxon>
        <taxon>Magnoliopsida</taxon>
        <taxon>Liliopsida</taxon>
        <taxon>Zingiberales</taxon>
        <taxon>Musaceae</taxon>
        <taxon>Ensete</taxon>
    </lineage>
</organism>
<evidence type="ECO:0000313" key="1">
    <source>
        <dbReference type="EMBL" id="RRT81141.1"/>
    </source>
</evidence>
<name>A0A427AY27_ENSVE</name>
<comment type="caution">
    <text evidence="1">The sequence shown here is derived from an EMBL/GenBank/DDBJ whole genome shotgun (WGS) entry which is preliminary data.</text>
</comment>
<dbReference type="Proteomes" id="UP000287651">
    <property type="component" value="Unassembled WGS sequence"/>
</dbReference>